<protein>
    <recommendedName>
        <fullName evidence="3">ATP-binding protein</fullName>
    </recommendedName>
</protein>
<dbReference type="EMBL" id="JGZC01000002">
    <property type="protein sequence ID" value="KFI71429.1"/>
    <property type="molecule type" value="Genomic_DNA"/>
</dbReference>
<dbReference type="Pfam" id="PF11305">
    <property type="entry name" value="DUF3107"/>
    <property type="match status" value="1"/>
</dbReference>
<evidence type="ECO:0008006" key="3">
    <source>
        <dbReference type="Google" id="ProtNLM"/>
    </source>
</evidence>
<reference evidence="1 2" key="1">
    <citation type="submission" date="2014-03" db="EMBL/GenBank/DDBJ databases">
        <title>Genomics of Bifidobacteria.</title>
        <authorList>
            <person name="Ventura M."/>
            <person name="Milani C."/>
            <person name="Lugli G.A."/>
        </authorList>
    </citation>
    <scope>NUCLEOTIDE SEQUENCE [LARGE SCALE GENOMIC DNA]</scope>
    <source>
        <strain evidence="1 2">LMG 11341</strain>
    </source>
</reference>
<comment type="caution">
    <text evidence="1">The sequence shown here is derived from an EMBL/GenBank/DDBJ whole genome shotgun (WGS) entry which is preliminary data.</text>
</comment>
<evidence type="ECO:0000313" key="2">
    <source>
        <dbReference type="Proteomes" id="UP000029060"/>
    </source>
</evidence>
<organism evidence="1 2">
    <name type="scientific">Bifidobacterium merycicum</name>
    <dbReference type="NCBI Taxonomy" id="78345"/>
    <lineage>
        <taxon>Bacteria</taxon>
        <taxon>Bacillati</taxon>
        <taxon>Actinomycetota</taxon>
        <taxon>Actinomycetes</taxon>
        <taxon>Bifidobacteriales</taxon>
        <taxon>Bifidobacteriaceae</taxon>
        <taxon>Bifidobacterium</taxon>
    </lineage>
</organism>
<dbReference type="OrthoDB" id="3268468at2"/>
<dbReference type="InterPro" id="IPR021456">
    <property type="entry name" value="DUF3107"/>
</dbReference>
<dbReference type="RefSeq" id="WP_033523104.1">
    <property type="nucleotide sequence ID" value="NZ_CADAXU010000003.1"/>
</dbReference>
<evidence type="ECO:0000313" key="1">
    <source>
        <dbReference type="EMBL" id="KFI71429.1"/>
    </source>
</evidence>
<name>A0A087BK79_9BIFI</name>
<dbReference type="Proteomes" id="UP000029060">
    <property type="component" value="Unassembled WGS sequence"/>
</dbReference>
<accession>A0A087BK79</accession>
<keyword evidence="2" id="KW-1185">Reference proteome</keyword>
<dbReference type="AlphaFoldDB" id="A0A087BK79"/>
<proteinExistence type="predicted"/>
<gene>
    <name evidence="1" type="ORF">BMERY_1627</name>
</gene>
<dbReference type="eggNOG" id="ENOG5031HGW">
    <property type="taxonomic scope" value="Bacteria"/>
</dbReference>
<dbReference type="STRING" id="78345.BMERY_1627"/>
<sequence length="74" mass="7641">MDIELGIRNVARAVTFSTEESADAVNAAISTAVSEDKPIVLNDDKGRRIIVPAGALGYAIVGSETKHAVGFGAL</sequence>